<keyword evidence="1" id="KW-1185">Reference proteome</keyword>
<accession>A0A1I7Z043</accession>
<evidence type="ECO:0000313" key="1">
    <source>
        <dbReference type="Proteomes" id="UP000095287"/>
    </source>
</evidence>
<reference evidence="2" key="1">
    <citation type="submission" date="2016-11" db="UniProtKB">
        <authorList>
            <consortium name="WormBaseParasite"/>
        </authorList>
    </citation>
    <scope>IDENTIFICATION</scope>
</reference>
<dbReference type="Proteomes" id="UP000095287">
    <property type="component" value="Unplaced"/>
</dbReference>
<name>A0A1I7Z043_9BILA</name>
<organism evidence="1 2">
    <name type="scientific">Steinernema glaseri</name>
    <dbReference type="NCBI Taxonomy" id="37863"/>
    <lineage>
        <taxon>Eukaryota</taxon>
        <taxon>Metazoa</taxon>
        <taxon>Ecdysozoa</taxon>
        <taxon>Nematoda</taxon>
        <taxon>Chromadorea</taxon>
        <taxon>Rhabditida</taxon>
        <taxon>Tylenchina</taxon>
        <taxon>Panagrolaimomorpha</taxon>
        <taxon>Strongyloidoidea</taxon>
        <taxon>Steinernematidae</taxon>
        <taxon>Steinernema</taxon>
    </lineage>
</organism>
<dbReference type="WBParaSite" id="L893_g21466.t1">
    <property type="protein sequence ID" value="L893_g21466.t1"/>
    <property type="gene ID" value="L893_g21466"/>
</dbReference>
<protein>
    <submittedName>
        <fullName evidence="2">Uncharacterized protein</fullName>
    </submittedName>
</protein>
<sequence length="91" mass="10059">MALERPPRSLLKIRSRSEILKGSDEPSSKEHVHLVNVASSALSIHHRLLTEGEVPLGCADWPNLSQNEVTHDLEEAIDDDLLGEGTESEDH</sequence>
<dbReference type="AlphaFoldDB" id="A0A1I7Z043"/>
<evidence type="ECO:0000313" key="2">
    <source>
        <dbReference type="WBParaSite" id="L893_g21466.t1"/>
    </source>
</evidence>
<proteinExistence type="predicted"/>